<proteinExistence type="predicted"/>
<evidence type="ECO:0008006" key="4">
    <source>
        <dbReference type="Google" id="ProtNLM"/>
    </source>
</evidence>
<dbReference type="OrthoDB" id="9793561at2"/>
<dbReference type="RefSeq" id="WP_159433037.1">
    <property type="nucleotide sequence ID" value="NZ_FOMJ01000004.1"/>
</dbReference>
<keyword evidence="3" id="KW-1185">Reference proteome</keyword>
<protein>
    <recommendedName>
        <fullName evidence="4">Porin</fullName>
    </recommendedName>
</protein>
<dbReference type="Pfam" id="PF09694">
    <property type="entry name" value="Gcw_chp"/>
    <property type="match status" value="1"/>
</dbReference>
<keyword evidence="1" id="KW-0732">Signal</keyword>
<feature type="chain" id="PRO_5011795788" description="Porin" evidence="1">
    <location>
        <begin position="31"/>
        <end position="258"/>
    </location>
</feature>
<reference evidence="2 3" key="1">
    <citation type="submission" date="2016-10" db="EMBL/GenBank/DDBJ databases">
        <authorList>
            <person name="de Groot N.N."/>
        </authorList>
    </citation>
    <scope>NUCLEOTIDE SEQUENCE [LARGE SCALE GENOMIC DNA]</scope>
    <source>
        <strain evidence="2 3">HL3</strain>
    </source>
</reference>
<dbReference type="Proteomes" id="UP000198611">
    <property type="component" value="Unassembled WGS sequence"/>
</dbReference>
<name>A0A1I1RJA9_9GAMM</name>
<sequence>MTTLRSKFLLGSTLGMTALGGLTVAAPAAAEVTGNIGVVSQYIFRGYAEDDRTSLQGGLDYAHDSGFYAGTWWSTLNYTETDANGDGGASNNNEVDVYAGYAGSAGDFGYDVGLLYFYYTGDGEGTRDIDGETVATEDGDSNTPELYVSGSYGPFGLSANYAMDDSLWANEGDIYLNASYSADLPNDFGLGVSVGYYSYEEEGEFIVEDESGAVRDTTISLTHPLGPAEMSVNYMIGGEDRDGSDIDDALWYGATWSF</sequence>
<evidence type="ECO:0000256" key="1">
    <source>
        <dbReference type="SAM" id="SignalP"/>
    </source>
</evidence>
<gene>
    <name evidence="2" type="ORF">SAMN05660831_01480</name>
</gene>
<dbReference type="EMBL" id="FOMJ01000004">
    <property type="protein sequence ID" value="SFD34389.1"/>
    <property type="molecule type" value="Genomic_DNA"/>
</dbReference>
<dbReference type="STRING" id="1123397.SAMN05660831_01480"/>
<organism evidence="2 3">
    <name type="scientific">Thiohalospira halophila DSM 15071</name>
    <dbReference type="NCBI Taxonomy" id="1123397"/>
    <lineage>
        <taxon>Bacteria</taxon>
        <taxon>Pseudomonadati</taxon>
        <taxon>Pseudomonadota</taxon>
        <taxon>Gammaproteobacteria</taxon>
        <taxon>Thiohalospirales</taxon>
        <taxon>Thiohalospiraceae</taxon>
        <taxon>Thiohalospira</taxon>
    </lineage>
</organism>
<accession>A0A1I1RJA9</accession>
<evidence type="ECO:0000313" key="3">
    <source>
        <dbReference type="Proteomes" id="UP000198611"/>
    </source>
</evidence>
<dbReference type="NCBIfam" id="TIGR02001">
    <property type="entry name" value="gcw_chp"/>
    <property type="match status" value="1"/>
</dbReference>
<dbReference type="InterPro" id="IPR010239">
    <property type="entry name" value="CHP02001"/>
</dbReference>
<dbReference type="AlphaFoldDB" id="A0A1I1RJA9"/>
<feature type="signal peptide" evidence="1">
    <location>
        <begin position="1"/>
        <end position="30"/>
    </location>
</feature>
<evidence type="ECO:0000313" key="2">
    <source>
        <dbReference type="EMBL" id="SFD34389.1"/>
    </source>
</evidence>